<keyword evidence="5 11" id="KW-0812">Transmembrane</keyword>
<evidence type="ECO:0000256" key="10">
    <source>
        <dbReference type="ARBA" id="ARBA00023237"/>
    </source>
</evidence>
<sequence>MKTDKNKILQVQPTLLCLAIGSVLFGMPAFADDGKAVKINAAGENHVVLDDINLKVKQKINRKTNEITGLGKVVKKAGDIDQEMVLGIRDLTRYDPGISVVEQGKGATSGYAMRGVDKNRVAILVDGLNQAQSYLTLKTEANGGAINEVEYENIKSIELSKGSSSAEYGSGALGGAVGFVTKDATDVIKDGKNWGVNTKTAYTSKNKQWTQSVAGAFKAGGFDSLLIYTHKDGKETKGHKALDDYQHEYRPLTGYFSRYDLTGAPNDYSQHTYYLVENDCPSLDCTPLPRAKINNDRIAMRNSPALTSDEQAQVDAMGYPVHTASTKEYTGIDRLHANPMDYKSQSIFYKIGHDISERHRIGAVLEHTKQQYNIQDMTLPAYYTKQSIGSQSLGQGSIDADTGLAVGNSGIPDVADNPVSALVFRGGHHGNWGARYSNVRYFDEDHKKDRIGVSYQFHHPTTDGLVDKVKVSLDRQTLNLNSQVQKMRCQDYPNMGRCQAGVDRPWSWSGTEHNKYKERLTLAQISAEKSLQIAKSEHRLNLLVGTGGVKSILDRGALAFSYASAGYNHVSGKDIRKPEYGKVYVYERMPVTMQHGTACNNDRSDNSNCQPRTITGKHHFFALRDHIRFGDYVDLGLGLRYDDHRFNTDDEWTAVNDYKNWSYNAGLTVRPKDYLALSYRYSNGFRVPAFYEMYGVRTGTGLKSNELTSKAYQQRVAPRPEKATNHEFGVGIQGKFGTLETSYFRNHYKDLIAKADLKKASSTISDFYNIQDITLDGINLLGRIDWYGVHHKLPDGLYSNIAYNRVRVKDRHIYDGFTLTTDPILDAIQPSRIIAGIGYDAPNGKWGFNHSLTYSKAKNPEELMGSAYYGKDIAIAVKSKVSRNWYTHDLTAYFMPHDNITLRAGIYNLMNYKYSTWESVRQSSINSVNQDLGTSNARYAAPGRNYALSLEMKF</sequence>
<evidence type="ECO:0000256" key="6">
    <source>
        <dbReference type="ARBA" id="ARBA00022729"/>
    </source>
</evidence>
<evidence type="ECO:0000256" key="12">
    <source>
        <dbReference type="PROSITE-ProRule" id="PRU10144"/>
    </source>
</evidence>
<dbReference type="PANTHER" id="PTHR30069">
    <property type="entry name" value="TONB-DEPENDENT OUTER MEMBRANE RECEPTOR"/>
    <property type="match status" value="1"/>
</dbReference>
<dbReference type="InterPro" id="IPR039426">
    <property type="entry name" value="TonB-dep_rcpt-like"/>
</dbReference>
<evidence type="ECO:0000256" key="1">
    <source>
        <dbReference type="ARBA" id="ARBA00004571"/>
    </source>
</evidence>
<feature type="signal peptide" evidence="14">
    <location>
        <begin position="1"/>
        <end position="31"/>
    </location>
</feature>
<dbReference type="InterPro" id="IPR036942">
    <property type="entry name" value="Beta-barrel_TonB_sf"/>
</dbReference>
<evidence type="ECO:0000313" key="18">
    <source>
        <dbReference type="Proteomes" id="UP001624684"/>
    </source>
</evidence>
<gene>
    <name evidence="17" type="ORF">ACJHVH_07370</name>
</gene>
<evidence type="ECO:0000259" key="16">
    <source>
        <dbReference type="Pfam" id="PF07715"/>
    </source>
</evidence>
<keyword evidence="6 14" id="KW-0732">Signal</keyword>
<dbReference type="InterPro" id="IPR012910">
    <property type="entry name" value="Plug_dom"/>
</dbReference>
<evidence type="ECO:0000256" key="14">
    <source>
        <dbReference type="SAM" id="SignalP"/>
    </source>
</evidence>
<evidence type="ECO:0000256" key="13">
    <source>
        <dbReference type="RuleBase" id="RU003357"/>
    </source>
</evidence>
<dbReference type="PROSITE" id="PS01156">
    <property type="entry name" value="TONB_DEPENDENT_REC_2"/>
    <property type="match status" value="1"/>
</dbReference>
<reference evidence="17 18" key="1">
    <citation type="submission" date="2024-11" db="EMBL/GenBank/DDBJ databases">
        <title>First Report of Moraxella oculi in Brazil in an Infectious Bovine Keratoconjunctivitis Outbreak.</title>
        <authorList>
            <person name="Carvalho C.V."/>
            <person name="Domingues R."/>
            <person name="Coutinho C."/>
            <person name="Honorio N.T.B.S."/>
            <person name="Faza D.R.L.R."/>
            <person name="Carvalho W.A."/>
            <person name="Machado A.B.F."/>
            <person name="Martins M.F."/>
            <person name="Gaspar E.B."/>
        </authorList>
    </citation>
    <scope>NUCLEOTIDE SEQUENCE [LARGE SCALE GENOMIC DNA]</scope>
    <source>
        <strain evidence="17 18">2117LE</strain>
    </source>
</reference>
<dbReference type="InterPro" id="IPR010949">
    <property type="entry name" value="TonB_Hb/transfer/lactofer_rcpt"/>
</dbReference>
<evidence type="ECO:0000256" key="5">
    <source>
        <dbReference type="ARBA" id="ARBA00022692"/>
    </source>
</evidence>
<dbReference type="PANTHER" id="PTHR30069:SF54">
    <property type="entry name" value="TRANSFERRIN-BINDING PROTEIN A"/>
    <property type="match status" value="1"/>
</dbReference>
<comment type="subcellular location">
    <subcellularLocation>
        <location evidence="1 11">Cell outer membrane</location>
        <topology evidence="1 11">Multi-pass membrane protein</topology>
    </subcellularLocation>
</comment>
<evidence type="ECO:0000259" key="15">
    <source>
        <dbReference type="Pfam" id="PF00593"/>
    </source>
</evidence>
<keyword evidence="8 11" id="KW-0472">Membrane</keyword>
<keyword evidence="3 11" id="KW-0813">Transport</keyword>
<dbReference type="InterPro" id="IPR010917">
    <property type="entry name" value="TonB_rcpt_CS"/>
</dbReference>
<feature type="short sequence motif" description="TonB C-terminal box" evidence="12">
    <location>
        <begin position="937"/>
        <end position="954"/>
    </location>
</feature>
<comment type="caution">
    <text evidence="17">The sequence shown here is derived from an EMBL/GenBank/DDBJ whole genome shotgun (WGS) entry which is preliminary data.</text>
</comment>
<dbReference type="InterPro" id="IPR037066">
    <property type="entry name" value="Plug_dom_sf"/>
</dbReference>
<dbReference type="CDD" id="cd01347">
    <property type="entry name" value="ligand_gated_channel"/>
    <property type="match status" value="1"/>
</dbReference>
<dbReference type="Proteomes" id="UP001624684">
    <property type="component" value="Unassembled WGS sequence"/>
</dbReference>
<feature type="domain" description="TonB-dependent receptor plug" evidence="16">
    <location>
        <begin position="76"/>
        <end position="176"/>
    </location>
</feature>
<feature type="domain" description="TonB-dependent receptor-like beta-barrel" evidence="15">
    <location>
        <begin position="409"/>
        <end position="909"/>
    </location>
</feature>
<dbReference type="Gene3D" id="2.40.170.20">
    <property type="entry name" value="TonB-dependent receptor, beta-barrel domain"/>
    <property type="match status" value="1"/>
</dbReference>
<comment type="similarity">
    <text evidence="2 11 13">Belongs to the TonB-dependent receptor family.</text>
</comment>
<dbReference type="SUPFAM" id="SSF56935">
    <property type="entry name" value="Porins"/>
    <property type="match status" value="1"/>
</dbReference>
<evidence type="ECO:0000256" key="2">
    <source>
        <dbReference type="ARBA" id="ARBA00009810"/>
    </source>
</evidence>
<dbReference type="InterPro" id="IPR000531">
    <property type="entry name" value="Beta-barrel_TonB"/>
</dbReference>
<dbReference type="Pfam" id="PF00593">
    <property type="entry name" value="TonB_dep_Rec_b-barrel"/>
    <property type="match status" value="1"/>
</dbReference>
<dbReference type="PROSITE" id="PS52016">
    <property type="entry name" value="TONB_DEPENDENT_REC_3"/>
    <property type="match status" value="1"/>
</dbReference>
<evidence type="ECO:0000256" key="4">
    <source>
        <dbReference type="ARBA" id="ARBA00022452"/>
    </source>
</evidence>
<dbReference type="NCBIfam" id="TIGR01776">
    <property type="entry name" value="TonB-tbp-lbp"/>
    <property type="match status" value="1"/>
</dbReference>
<keyword evidence="9 17" id="KW-0675">Receptor</keyword>
<dbReference type="RefSeq" id="WP_407069343.1">
    <property type="nucleotide sequence ID" value="NZ_JBJJXE010000012.1"/>
</dbReference>
<evidence type="ECO:0000313" key="17">
    <source>
        <dbReference type="EMBL" id="MFL1732809.1"/>
    </source>
</evidence>
<dbReference type="InterPro" id="IPR010948">
    <property type="entry name" value="TonB_lacto/transferrin_rcpt"/>
</dbReference>
<proteinExistence type="inferred from homology"/>
<feature type="chain" id="PRO_5046127806" evidence="14">
    <location>
        <begin position="32"/>
        <end position="954"/>
    </location>
</feature>
<accession>A0ABW8U9R8</accession>
<dbReference type="Gene3D" id="2.170.130.10">
    <property type="entry name" value="TonB-dependent receptor, plug domain"/>
    <property type="match status" value="1"/>
</dbReference>
<dbReference type="NCBIfam" id="TIGR01786">
    <property type="entry name" value="TonB-hemlactrns"/>
    <property type="match status" value="1"/>
</dbReference>
<keyword evidence="7 13" id="KW-0798">TonB box</keyword>
<dbReference type="Pfam" id="PF07715">
    <property type="entry name" value="Plug"/>
    <property type="match status" value="1"/>
</dbReference>
<keyword evidence="4 11" id="KW-1134">Transmembrane beta strand</keyword>
<evidence type="ECO:0000256" key="8">
    <source>
        <dbReference type="ARBA" id="ARBA00023136"/>
    </source>
</evidence>
<evidence type="ECO:0000256" key="9">
    <source>
        <dbReference type="ARBA" id="ARBA00023170"/>
    </source>
</evidence>
<evidence type="ECO:0000256" key="7">
    <source>
        <dbReference type="ARBA" id="ARBA00023077"/>
    </source>
</evidence>
<protein>
    <submittedName>
        <fullName evidence="17">Lactoferrin/transferrin family TonB-dependent receptor</fullName>
    </submittedName>
</protein>
<dbReference type="EMBL" id="JBJJXE010000012">
    <property type="protein sequence ID" value="MFL1732809.1"/>
    <property type="molecule type" value="Genomic_DNA"/>
</dbReference>
<evidence type="ECO:0000256" key="3">
    <source>
        <dbReference type="ARBA" id="ARBA00022448"/>
    </source>
</evidence>
<name>A0ABW8U9R8_9GAMM</name>
<organism evidence="17 18">
    <name type="scientific">Moraxella oculi</name>
    <dbReference type="NCBI Taxonomy" id="2940516"/>
    <lineage>
        <taxon>Bacteria</taxon>
        <taxon>Pseudomonadati</taxon>
        <taxon>Pseudomonadota</taxon>
        <taxon>Gammaproteobacteria</taxon>
        <taxon>Moraxellales</taxon>
        <taxon>Moraxellaceae</taxon>
        <taxon>Moraxella</taxon>
    </lineage>
</organism>
<keyword evidence="18" id="KW-1185">Reference proteome</keyword>
<evidence type="ECO:0000256" key="11">
    <source>
        <dbReference type="PROSITE-ProRule" id="PRU01360"/>
    </source>
</evidence>
<keyword evidence="10 11" id="KW-0998">Cell outer membrane</keyword>